<dbReference type="EMBL" id="CAJJDN010000132">
    <property type="protein sequence ID" value="CAD8121364.1"/>
    <property type="molecule type" value="Genomic_DNA"/>
</dbReference>
<evidence type="ECO:0000256" key="1">
    <source>
        <dbReference type="SAM" id="Phobius"/>
    </source>
</evidence>
<proteinExistence type="predicted"/>
<keyword evidence="3" id="KW-1185">Reference proteome</keyword>
<organism evidence="2 3">
    <name type="scientific">Paramecium sonneborni</name>
    <dbReference type="NCBI Taxonomy" id="65129"/>
    <lineage>
        <taxon>Eukaryota</taxon>
        <taxon>Sar</taxon>
        <taxon>Alveolata</taxon>
        <taxon>Ciliophora</taxon>
        <taxon>Intramacronucleata</taxon>
        <taxon>Oligohymenophorea</taxon>
        <taxon>Peniculida</taxon>
        <taxon>Parameciidae</taxon>
        <taxon>Paramecium</taxon>
    </lineage>
</organism>
<evidence type="ECO:0008006" key="4">
    <source>
        <dbReference type="Google" id="ProtNLM"/>
    </source>
</evidence>
<accession>A0A8S1R1Y6</accession>
<evidence type="ECO:0000313" key="2">
    <source>
        <dbReference type="EMBL" id="CAD8121364.1"/>
    </source>
</evidence>
<sequence>MKTSKQTIQVTHFQPQVVFKSTYKVQTKSSFQILFNKHKFQTMKFYPRIRIILFLVWHVTLALIFVQQMEFLIFIIIIGIGHKAYEFDLFYSKKRRYKKDKNKQNIGLIHKSLKEPHTDLNTKEDQQCFNEQQNLI</sequence>
<keyword evidence="1" id="KW-1133">Transmembrane helix</keyword>
<keyword evidence="1" id="KW-0812">Transmembrane</keyword>
<dbReference type="Proteomes" id="UP000692954">
    <property type="component" value="Unassembled WGS sequence"/>
</dbReference>
<dbReference type="AlphaFoldDB" id="A0A8S1R1Y6"/>
<name>A0A8S1R1Y6_9CILI</name>
<gene>
    <name evidence="2" type="ORF">PSON_ATCC_30995.1.T1320014</name>
</gene>
<reference evidence="2" key="1">
    <citation type="submission" date="2021-01" db="EMBL/GenBank/DDBJ databases">
        <authorList>
            <consortium name="Genoscope - CEA"/>
            <person name="William W."/>
        </authorList>
    </citation>
    <scope>NUCLEOTIDE SEQUENCE</scope>
</reference>
<evidence type="ECO:0000313" key="3">
    <source>
        <dbReference type="Proteomes" id="UP000692954"/>
    </source>
</evidence>
<feature type="transmembrane region" description="Helical" evidence="1">
    <location>
        <begin position="71"/>
        <end position="91"/>
    </location>
</feature>
<comment type="caution">
    <text evidence="2">The sequence shown here is derived from an EMBL/GenBank/DDBJ whole genome shotgun (WGS) entry which is preliminary data.</text>
</comment>
<keyword evidence="1" id="KW-0472">Membrane</keyword>
<feature type="transmembrane region" description="Helical" evidence="1">
    <location>
        <begin position="45"/>
        <end position="65"/>
    </location>
</feature>
<protein>
    <recommendedName>
        <fullName evidence="4">Transmembrane protein</fullName>
    </recommendedName>
</protein>